<evidence type="ECO:0000256" key="2">
    <source>
        <dbReference type="ARBA" id="ARBA00023125"/>
    </source>
</evidence>
<evidence type="ECO:0000256" key="3">
    <source>
        <dbReference type="ARBA" id="ARBA00023163"/>
    </source>
</evidence>
<dbReference type="Gene3D" id="1.10.10.10">
    <property type="entry name" value="Winged helix-like DNA-binding domain superfamily/Winged helix DNA-binding domain"/>
    <property type="match status" value="1"/>
</dbReference>
<dbReference type="InterPro" id="IPR036390">
    <property type="entry name" value="WH_DNA-bd_sf"/>
</dbReference>
<dbReference type="RefSeq" id="WP_136961824.1">
    <property type="nucleotide sequence ID" value="NZ_CP039690.1"/>
</dbReference>
<dbReference type="AlphaFoldDB" id="A0A4D7B0V5"/>
<dbReference type="OrthoDB" id="284307at2"/>
<dbReference type="SMART" id="SM00895">
    <property type="entry name" value="FCD"/>
    <property type="match status" value="1"/>
</dbReference>
<dbReference type="GO" id="GO:0003677">
    <property type="term" value="F:DNA binding"/>
    <property type="evidence" value="ECO:0007669"/>
    <property type="project" value="UniProtKB-KW"/>
</dbReference>
<dbReference type="PROSITE" id="PS50949">
    <property type="entry name" value="HTH_GNTR"/>
    <property type="match status" value="1"/>
</dbReference>
<proteinExistence type="predicted"/>
<dbReference type="InterPro" id="IPR011711">
    <property type="entry name" value="GntR_C"/>
</dbReference>
<dbReference type="Gene3D" id="1.20.120.530">
    <property type="entry name" value="GntR ligand-binding domain-like"/>
    <property type="match status" value="1"/>
</dbReference>
<dbReference type="EMBL" id="CP039690">
    <property type="protein sequence ID" value="QCI66381.1"/>
    <property type="molecule type" value="Genomic_DNA"/>
</dbReference>
<dbReference type="Pfam" id="PF00392">
    <property type="entry name" value="GntR"/>
    <property type="match status" value="1"/>
</dbReference>
<evidence type="ECO:0000313" key="6">
    <source>
        <dbReference type="Proteomes" id="UP000298781"/>
    </source>
</evidence>
<organism evidence="5 6">
    <name type="scientific">Phreatobacter stygius</name>
    <dbReference type="NCBI Taxonomy" id="1940610"/>
    <lineage>
        <taxon>Bacteria</taxon>
        <taxon>Pseudomonadati</taxon>
        <taxon>Pseudomonadota</taxon>
        <taxon>Alphaproteobacteria</taxon>
        <taxon>Hyphomicrobiales</taxon>
        <taxon>Phreatobacteraceae</taxon>
        <taxon>Phreatobacter</taxon>
    </lineage>
</organism>
<dbReference type="GO" id="GO:0003700">
    <property type="term" value="F:DNA-binding transcription factor activity"/>
    <property type="evidence" value="ECO:0007669"/>
    <property type="project" value="InterPro"/>
</dbReference>
<keyword evidence="2" id="KW-0238">DNA-binding</keyword>
<dbReference type="InterPro" id="IPR008920">
    <property type="entry name" value="TF_FadR/GntR_C"/>
</dbReference>
<dbReference type="SUPFAM" id="SSF48008">
    <property type="entry name" value="GntR ligand-binding domain-like"/>
    <property type="match status" value="1"/>
</dbReference>
<dbReference type="InterPro" id="IPR000524">
    <property type="entry name" value="Tscrpt_reg_HTH_GntR"/>
</dbReference>
<name>A0A4D7B0V5_9HYPH</name>
<keyword evidence="6" id="KW-1185">Reference proteome</keyword>
<evidence type="ECO:0000259" key="4">
    <source>
        <dbReference type="PROSITE" id="PS50949"/>
    </source>
</evidence>
<dbReference type="PANTHER" id="PTHR43537:SF5">
    <property type="entry name" value="UXU OPERON TRANSCRIPTIONAL REGULATOR"/>
    <property type="match status" value="1"/>
</dbReference>
<protein>
    <submittedName>
        <fullName evidence="5">FadR family transcriptional regulator</fullName>
    </submittedName>
</protein>
<dbReference type="KEGG" id="pstg:E8M01_20435"/>
<dbReference type="Pfam" id="PF07729">
    <property type="entry name" value="FCD"/>
    <property type="match status" value="1"/>
</dbReference>
<keyword evidence="1" id="KW-0805">Transcription regulation</keyword>
<evidence type="ECO:0000256" key="1">
    <source>
        <dbReference type="ARBA" id="ARBA00023015"/>
    </source>
</evidence>
<keyword evidence="3" id="KW-0804">Transcription</keyword>
<accession>A0A4D7B0V5</accession>
<sequence>MSQATEQGTLTQLRAYLAQSEMGPQGRLPPERDLAAVLDVSRAELRKALAALEAEGQLWRHVGKGTFLGERPRSAMDHVATLARITNPVEVMRARFAVEPELARLAALHASAADIDELAGFIAASRAAHSWRQYELADARFHRQIAEAAGNAVLLAVYDLISDVRRAVTWTRLRPRVEGPAPDHHSFAEHDALLAAIAARQPQEAARAMQAHLANVERQLSGG</sequence>
<dbReference type="SUPFAM" id="SSF46785">
    <property type="entry name" value="Winged helix' DNA-binding domain"/>
    <property type="match status" value="1"/>
</dbReference>
<feature type="domain" description="HTH gntR-type" evidence="4">
    <location>
        <begin position="3"/>
        <end position="71"/>
    </location>
</feature>
<reference evidence="5 6" key="1">
    <citation type="submission" date="2019-04" db="EMBL/GenBank/DDBJ databases">
        <title>Phreatobacter aquaticus sp. nov.</title>
        <authorList>
            <person name="Choi A."/>
        </authorList>
    </citation>
    <scope>NUCLEOTIDE SEQUENCE [LARGE SCALE GENOMIC DNA]</scope>
    <source>
        <strain evidence="5 6">KCTC 52518</strain>
    </source>
</reference>
<dbReference type="PRINTS" id="PR00035">
    <property type="entry name" value="HTHGNTR"/>
</dbReference>
<dbReference type="PANTHER" id="PTHR43537">
    <property type="entry name" value="TRANSCRIPTIONAL REGULATOR, GNTR FAMILY"/>
    <property type="match status" value="1"/>
</dbReference>
<gene>
    <name evidence="5" type="ORF">E8M01_20435</name>
</gene>
<dbReference type="InterPro" id="IPR036388">
    <property type="entry name" value="WH-like_DNA-bd_sf"/>
</dbReference>
<dbReference type="Proteomes" id="UP000298781">
    <property type="component" value="Chromosome"/>
</dbReference>
<evidence type="ECO:0000313" key="5">
    <source>
        <dbReference type="EMBL" id="QCI66381.1"/>
    </source>
</evidence>
<dbReference type="SMART" id="SM00345">
    <property type="entry name" value="HTH_GNTR"/>
    <property type="match status" value="1"/>
</dbReference>